<feature type="non-terminal residue" evidence="2">
    <location>
        <position position="1"/>
    </location>
</feature>
<dbReference type="PANTHER" id="PTHR37984:SF5">
    <property type="entry name" value="PROTEIN NYNRIN-LIKE"/>
    <property type="match status" value="1"/>
</dbReference>
<dbReference type="FunFam" id="1.10.340.70:FF:000003">
    <property type="entry name" value="Protein CBG25708"/>
    <property type="match status" value="1"/>
</dbReference>
<accession>A0AAE1ZER6</accession>
<reference evidence="2" key="1">
    <citation type="submission" date="2022-04" db="EMBL/GenBank/DDBJ databases">
        <authorList>
            <person name="Xu L."/>
            <person name="Lv Z."/>
        </authorList>
    </citation>
    <scope>NUCLEOTIDE SEQUENCE</scope>
    <source>
        <strain evidence="2">LV_2022a</strain>
    </source>
</reference>
<reference evidence="2" key="2">
    <citation type="journal article" date="2023" name="Infect Dis Poverty">
        <title>Chromosome-scale genome of the human blood fluke Schistosoma mekongi and its implications for public health.</title>
        <authorList>
            <person name="Zhou M."/>
            <person name="Xu L."/>
            <person name="Xu D."/>
            <person name="Chen W."/>
            <person name="Khan J."/>
            <person name="Hu Y."/>
            <person name="Huang H."/>
            <person name="Wei H."/>
            <person name="Zhang Y."/>
            <person name="Chusongsang P."/>
            <person name="Tanasarnprasert K."/>
            <person name="Hu X."/>
            <person name="Limpanont Y."/>
            <person name="Lv Z."/>
        </authorList>
    </citation>
    <scope>NUCLEOTIDE SEQUENCE</scope>
    <source>
        <strain evidence="2">LV_2022a</strain>
    </source>
</reference>
<evidence type="ECO:0000313" key="3">
    <source>
        <dbReference type="Proteomes" id="UP001292079"/>
    </source>
</evidence>
<dbReference type="SUPFAM" id="SSF53098">
    <property type="entry name" value="Ribonuclease H-like"/>
    <property type="match status" value="1"/>
</dbReference>
<organism evidence="2 3">
    <name type="scientific">Schistosoma mekongi</name>
    <name type="common">Parasitic worm</name>
    <dbReference type="NCBI Taxonomy" id="38744"/>
    <lineage>
        <taxon>Eukaryota</taxon>
        <taxon>Metazoa</taxon>
        <taxon>Spiralia</taxon>
        <taxon>Lophotrochozoa</taxon>
        <taxon>Platyhelminthes</taxon>
        <taxon>Trematoda</taxon>
        <taxon>Digenea</taxon>
        <taxon>Strigeidida</taxon>
        <taxon>Schistosomatoidea</taxon>
        <taxon>Schistosomatidae</taxon>
        <taxon>Schistosoma</taxon>
    </lineage>
</organism>
<dbReference type="Gene3D" id="1.10.340.70">
    <property type="match status" value="1"/>
</dbReference>
<dbReference type="Gene3D" id="3.30.420.10">
    <property type="entry name" value="Ribonuclease H-like superfamily/Ribonuclease H"/>
    <property type="match status" value="1"/>
</dbReference>
<dbReference type="EMBL" id="JALJAT010000002">
    <property type="protein sequence ID" value="KAK4472129.1"/>
    <property type="molecule type" value="Genomic_DNA"/>
</dbReference>
<dbReference type="InterPro" id="IPR050951">
    <property type="entry name" value="Retrovirus_Pol_polyprotein"/>
</dbReference>
<dbReference type="InterPro" id="IPR012337">
    <property type="entry name" value="RNaseH-like_sf"/>
</dbReference>
<dbReference type="FunFam" id="3.30.420.10:FF:000131">
    <property type="entry name" value="Protein CBG26278"/>
    <property type="match status" value="1"/>
</dbReference>
<dbReference type="GO" id="GO:0015074">
    <property type="term" value="P:DNA integration"/>
    <property type="evidence" value="ECO:0007669"/>
    <property type="project" value="InterPro"/>
</dbReference>
<name>A0AAE1ZER6_SCHME</name>
<dbReference type="PANTHER" id="PTHR37984">
    <property type="entry name" value="PROTEIN CBG26694"/>
    <property type="match status" value="1"/>
</dbReference>
<gene>
    <name evidence="2" type="ORF">MN116_000426</name>
</gene>
<dbReference type="Pfam" id="PF17921">
    <property type="entry name" value="Integrase_H2C2"/>
    <property type="match status" value="1"/>
</dbReference>
<evidence type="ECO:0000313" key="2">
    <source>
        <dbReference type="EMBL" id="KAK4472129.1"/>
    </source>
</evidence>
<dbReference type="AlphaFoldDB" id="A0AAE1ZER6"/>
<dbReference type="Pfam" id="PF00665">
    <property type="entry name" value="rve"/>
    <property type="match status" value="1"/>
</dbReference>
<dbReference type="InterPro" id="IPR036397">
    <property type="entry name" value="RNaseH_sf"/>
</dbReference>
<feature type="domain" description="Integrase catalytic" evidence="1">
    <location>
        <begin position="127"/>
        <end position="280"/>
    </location>
</feature>
<sequence length="424" mass="48946">VTFQAIKEASERDRTIKIIRYYILNQWPTSRLQGELLHYFRRRDALTIVDSCIMFGHRIVIPEILRQQVLNQFHSGHPGISKMKSLARSYAYWPSMDRDIETKCRSCWSCLQASKSPAKAEPQPWPKPDAPWSRIHADFAGPIQGRNYLVVVDAFTKWPEVYHMQSLTSEATIRKLSRLFFCFGVPEVLVTDNGTQFMSSAFKRFCSENGITHMQSPPYHPQSNGQAERFVDTLKRALKKEGGDSVPIQVVDKFLMSYRVTPNPAVPEGKSPAECMFGRKVRTIFNSMLPQQRTNKSNGESQQTTIRSFQVGEKVLIRSFRGDRNWEPCVVERRIGKVLYLVRGNFGTCTRHVNQMRKNGGTVKTHGRLPFQMLVDTFPKSTSKKERRRFNAKTIKPPRVMDRKRNTVTRLQVDPSRKSYIQKP</sequence>
<dbReference type="GO" id="GO:0003676">
    <property type="term" value="F:nucleic acid binding"/>
    <property type="evidence" value="ECO:0007669"/>
    <property type="project" value="InterPro"/>
</dbReference>
<keyword evidence="3" id="KW-1185">Reference proteome</keyword>
<evidence type="ECO:0000259" key="1">
    <source>
        <dbReference type="PROSITE" id="PS50994"/>
    </source>
</evidence>
<dbReference type="InterPro" id="IPR041588">
    <property type="entry name" value="Integrase_H2C2"/>
</dbReference>
<dbReference type="Proteomes" id="UP001292079">
    <property type="component" value="Unassembled WGS sequence"/>
</dbReference>
<dbReference type="InterPro" id="IPR001584">
    <property type="entry name" value="Integrase_cat-core"/>
</dbReference>
<protein>
    <recommendedName>
        <fullName evidence="1">Integrase catalytic domain-containing protein</fullName>
    </recommendedName>
</protein>
<proteinExistence type="predicted"/>
<comment type="caution">
    <text evidence="2">The sequence shown here is derived from an EMBL/GenBank/DDBJ whole genome shotgun (WGS) entry which is preliminary data.</text>
</comment>
<dbReference type="PROSITE" id="PS50994">
    <property type="entry name" value="INTEGRASE"/>
    <property type="match status" value="1"/>
</dbReference>